<evidence type="ECO:0000313" key="2">
    <source>
        <dbReference type="EMBL" id="KAK7026763.1"/>
    </source>
</evidence>
<comment type="caution">
    <text evidence="2">The sequence shown here is derived from an EMBL/GenBank/DDBJ whole genome shotgun (WGS) entry which is preliminary data.</text>
</comment>
<dbReference type="AlphaFoldDB" id="A0AAN8WBN8"/>
<gene>
    <name evidence="2" type="ORF">SK128_012183</name>
</gene>
<keyword evidence="1" id="KW-0732">Signal</keyword>
<feature type="chain" id="PRO_5042964578" description="VAN3-binding protein-like auxin canalisation domain-containing protein" evidence="1">
    <location>
        <begin position="21"/>
        <end position="64"/>
    </location>
</feature>
<keyword evidence="3" id="KW-1185">Reference proteome</keyword>
<evidence type="ECO:0000256" key="1">
    <source>
        <dbReference type="SAM" id="SignalP"/>
    </source>
</evidence>
<proteinExistence type="predicted"/>
<evidence type="ECO:0008006" key="4">
    <source>
        <dbReference type="Google" id="ProtNLM"/>
    </source>
</evidence>
<name>A0AAN8WBN8_HALRR</name>
<dbReference type="EMBL" id="JAXCGZ010022699">
    <property type="protein sequence ID" value="KAK7026763.1"/>
    <property type="molecule type" value="Genomic_DNA"/>
</dbReference>
<protein>
    <recommendedName>
        <fullName evidence="4">VAN3-binding protein-like auxin canalisation domain-containing protein</fullName>
    </recommendedName>
</protein>
<accession>A0AAN8WBN8</accession>
<reference evidence="2 3" key="1">
    <citation type="submission" date="2023-11" db="EMBL/GenBank/DDBJ databases">
        <title>Halocaridina rubra genome assembly.</title>
        <authorList>
            <person name="Smith C."/>
        </authorList>
    </citation>
    <scope>NUCLEOTIDE SEQUENCE [LARGE SCALE GENOMIC DNA]</scope>
    <source>
        <strain evidence="2">EP-1</strain>
        <tissue evidence="2">Whole</tissue>
    </source>
</reference>
<sequence>MQLFVSALTGFIIFLRRVTRYPVTSSEVVATAVAASASAVATIAEKCEQGLENREFDKMKNACN</sequence>
<dbReference type="Proteomes" id="UP001381693">
    <property type="component" value="Unassembled WGS sequence"/>
</dbReference>
<organism evidence="2 3">
    <name type="scientific">Halocaridina rubra</name>
    <name type="common">Hawaiian red shrimp</name>
    <dbReference type="NCBI Taxonomy" id="373956"/>
    <lineage>
        <taxon>Eukaryota</taxon>
        <taxon>Metazoa</taxon>
        <taxon>Ecdysozoa</taxon>
        <taxon>Arthropoda</taxon>
        <taxon>Crustacea</taxon>
        <taxon>Multicrustacea</taxon>
        <taxon>Malacostraca</taxon>
        <taxon>Eumalacostraca</taxon>
        <taxon>Eucarida</taxon>
        <taxon>Decapoda</taxon>
        <taxon>Pleocyemata</taxon>
        <taxon>Caridea</taxon>
        <taxon>Atyoidea</taxon>
        <taxon>Atyidae</taxon>
        <taxon>Halocaridina</taxon>
    </lineage>
</organism>
<evidence type="ECO:0000313" key="3">
    <source>
        <dbReference type="Proteomes" id="UP001381693"/>
    </source>
</evidence>
<feature type="signal peptide" evidence="1">
    <location>
        <begin position="1"/>
        <end position="20"/>
    </location>
</feature>